<sequence length="1347" mass="145692">MKNATPSPAEPRPMMTRLRSAFGLLNAAHRRFRRARSGSVLILVIALLVLLALIGTAFITTTGNDRDAATQHKYNTQIEMLVQGVKDLMINAIVTKVAPTDLATGKATYRPAIPLSPDPSRPVQSPPTTNVVPKQFANIDYLPWDAILADRTPSGVQPAGPNTVATAARWQYISASPLATNRDPVNPGVFPNQFRSPLVTTNNPEYYSSRFRVEASYISATLPNGQVRLYPAFIILDPADPNNGKTVMAADSDGDGIADAGLFELPVGQIDGVRYFAAIRIVDNAAAINASVAWENWRSQFAEDARLVGNFTPANIELQRLVEGPAYTDGPDSGRFQAFQMYRQGDQTYSNLRPVRDDGNSPYFQWATRYDAFYFGLGQRLDNPGLNLAGVKFRSLGLAESASMAYRFTLANPLGSQSVLEQYFPNSTRMAAVNRQPFTPDQSVQWFNTIFNTGYIATNARPIRPWVVAHNPVSNAVPSFTSDPTDPLPGALPPGMDPKEIQRNGQYRYRGNWDAATLYHIGEWVKHGGRSYVAIANHGGLQPATGNGLRTWAEVPWNNQPVKLNPNTANFGSLMAAYWAVMADGPLVKPTGNLDAGYGGGDVWTFGDVVRPSGGGAVPLQPYYVKQLRAALAAVNTIDIRDQDDDVTSRTVTMSAMDGTNAITARVYGTERQPFITEAMVHITKEDVPYVMIELYNPHEAPITLTAFKACYRDRGTGAITQIGSLAGKTIPARGYLYLESNKSRRPTSQAGAFPADSVITEMPLLDDLVNPNNETPAAREFVLMRTRRYDGTATSSANPANLFDESALEQQIPVDQLEFFDISYGDTLGANRVAPEVGGPQPMPPNLLLPIADRYHYRRANTNQPANAWHSVYSGPYNRNPPANERHQRGWVRDPRPSALTPDDEMMLTPAGFGNKTMSATAAHNNFAGAANASTYRTRTLQANSAGMGGPWKGIVSTNVGTFSPVTPPNATLPDNTTSAPAFPFGGFARTGDILQVTFVGGYRIEQGTFFEMNSISVDAAFAEDGDMNDDDQSGGTGATNSLEQLGRFCPIVHGGIDDVGGKPNPLAPLGNQRYAWAADIFDYFSVLSPQDDYYPNIDPAVGADPTLSVATPKWPGGNTGAPYQPQPVPNTVGSTYTSLNTGVREDTAANHGLINLNTAPPYVIAQIPFTTNRQLNEDIAFAIVTHRNNQGPFRSLFDLMKVTIPGAPYTPLTSPPNGPGAGGFIMEGNWGAVSALDPTLVHGDITPYATNLSSSGGDDRVAGDFEARYLLLNRISNMVCFRSDSFTAYVVVQGWRNAGTSLPELVAQRRAAIIIDRSTVVPNLSGPVTGDVQVTSPSITNVPQN</sequence>
<evidence type="ECO:0000313" key="4">
    <source>
        <dbReference type="Proteomes" id="UP000593765"/>
    </source>
</evidence>
<dbReference type="Proteomes" id="UP000593765">
    <property type="component" value="Chromosome"/>
</dbReference>
<keyword evidence="2" id="KW-0472">Membrane</keyword>
<protein>
    <submittedName>
        <fullName evidence="3">Uncharacterized protein</fullName>
    </submittedName>
</protein>
<feature type="region of interest" description="Disordered" evidence="1">
    <location>
        <begin position="881"/>
        <end position="905"/>
    </location>
</feature>
<evidence type="ECO:0000313" key="3">
    <source>
        <dbReference type="EMBL" id="QOV91769.1"/>
    </source>
</evidence>
<dbReference type="KEGG" id="hbs:IPV69_10600"/>
<accession>A0A7M2X2D3</accession>
<organism evidence="3 4">
    <name type="scientific">Humisphaera borealis</name>
    <dbReference type="NCBI Taxonomy" id="2807512"/>
    <lineage>
        <taxon>Bacteria</taxon>
        <taxon>Pseudomonadati</taxon>
        <taxon>Planctomycetota</taxon>
        <taxon>Phycisphaerae</taxon>
        <taxon>Tepidisphaerales</taxon>
        <taxon>Tepidisphaeraceae</taxon>
        <taxon>Humisphaera</taxon>
    </lineage>
</organism>
<reference evidence="3 4" key="1">
    <citation type="submission" date="2020-10" db="EMBL/GenBank/DDBJ databases">
        <title>Wide distribution of Phycisphaera-like planctomycetes from WD2101 soil group in peatlands and genome analysis of the first cultivated representative.</title>
        <authorList>
            <person name="Dedysh S.N."/>
            <person name="Beletsky A.V."/>
            <person name="Ivanova A."/>
            <person name="Kulichevskaya I.S."/>
            <person name="Suzina N.E."/>
            <person name="Philippov D.A."/>
            <person name="Rakitin A.L."/>
            <person name="Mardanov A.V."/>
            <person name="Ravin N.V."/>
        </authorList>
    </citation>
    <scope>NUCLEOTIDE SEQUENCE [LARGE SCALE GENOMIC DNA]</scope>
    <source>
        <strain evidence="3 4">M1803</strain>
    </source>
</reference>
<name>A0A7M2X2D3_9BACT</name>
<evidence type="ECO:0000256" key="2">
    <source>
        <dbReference type="SAM" id="Phobius"/>
    </source>
</evidence>
<dbReference type="RefSeq" id="WP_206295081.1">
    <property type="nucleotide sequence ID" value="NZ_CP063458.1"/>
</dbReference>
<feature type="compositionally biased region" description="Basic and acidic residues" evidence="1">
    <location>
        <begin position="885"/>
        <end position="897"/>
    </location>
</feature>
<proteinExistence type="predicted"/>
<feature type="transmembrane region" description="Helical" evidence="2">
    <location>
        <begin position="40"/>
        <end position="59"/>
    </location>
</feature>
<dbReference type="SUPFAM" id="SSF47781">
    <property type="entry name" value="RuvA domain 2-like"/>
    <property type="match status" value="1"/>
</dbReference>
<keyword evidence="4" id="KW-1185">Reference proteome</keyword>
<dbReference type="EMBL" id="CP063458">
    <property type="protein sequence ID" value="QOV91769.1"/>
    <property type="molecule type" value="Genomic_DNA"/>
</dbReference>
<gene>
    <name evidence="3" type="ORF">IPV69_10600</name>
</gene>
<evidence type="ECO:0000256" key="1">
    <source>
        <dbReference type="SAM" id="MobiDB-lite"/>
    </source>
</evidence>
<dbReference type="InterPro" id="IPR010994">
    <property type="entry name" value="RuvA_2-like"/>
</dbReference>
<keyword evidence="2" id="KW-1133">Transmembrane helix</keyword>
<keyword evidence="2" id="KW-0812">Transmembrane</keyword>